<organism evidence="2 3">
    <name type="scientific">Microbacterium invictum</name>
    <dbReference type="NCBI Taxonomy" id="515415"/>
    <lineage>
        <taxon>Bacteria</taxon>
        <taxon>Bacillati</taxon>
        <taxon>Actinomycetota</taxon>
        <taxon>Actinomycetes</taxon>
        <taxon>Micrococcales</taxon>
        <taxon>Microbacteriaceae</taxon>
        <taxon>Microbacterium</taxon>
    </lineage>
</organism>
<dbReference type="Gene3D" id="3.10.180.10">
    <property type="entry name" value="2,3-Dihydroxybiphenyl 1,2-Dioxygenase, domain 1"/>
    <property type="match status" value="1"/>
</dbReference>
<evidence type="ECO:0000313" key="2">
    <source>
        <dbReference type="EMBL" id="WQB71225.1"/>
    </source>
</evidence>
<dbReference type="InterPro" id="IPR029068">
    <property type="entry name" value="Glyas_Bleomycin-R_OHBP_Dase"/>
</dbReference>
<dbReference type="PANTHER" id="PTHR33990:SF1">
    <property type="entry name" value="PROTEIN YJDN"/>
    <property type="match status" value="1"/>
</dbReference>
<dbReference type="InterPro" id="IPR004360">
    <property type="entry name" value="Glyas_Fos-R_dOase_dom"/>
</dbReference>
<protein>
    <submittedName>
        <fullName evidence="2">VOC family protein</fullName>
    </submittedName>
</protein>
<keyword evidence="3" id="KW-1185">Reference proteome</keyword>
<gene>
    <name evidence="2" type="ORF">T9R20_04450</name>
</gene>
<evidence type="ECO:0000313" key="3">
    <source>
        <dbReference type="Proteomes" id="UP001324533"/>
    </source>
</evidence>
<dbReference type="Proteomes" id="UP001324533">
    <property type="component" value="Chromosome"/>
</dbReference>
<feature type="domain" description="Glyoxalase/fosfomycin resistance/dioxygenase" evidence="1">
    <location>
        <begin position="4"/>
        <end position="131"/>
    </location>
</feature>
<sequence length="138" mass="15148">MTTLNPYLQFRGNAREAIEFYHRVFGGDLSIDTFGQWEGMVQDPADADLVMHAQLRTPDGLVLMASDTPSSMPYREPAGIAVSVSGSNEAQLQGYWDALAEGGSVTAPFEAPPWGGRFGMLTDRFGIDWMLSWGPDEE</sequence>
<dbReference type="CDD" id="cd06588">
    <property type="entry name" value="PhnB_like"/>
    <property type="match status" value="1"/>
</dbReference>
<dbReference type="RefSeq" id="WP_322411343.1">
    <property type="nucleotide sequence ID" value="NZ_CP139779.1"/>
</dbReference>
<evidence type="ECO:0000259" key="1">
    <source>
        <dbReference type="Pfam" id="PF00903"/>
    </source>
</evidence>
<name>A0ABZ0VFB8_9MICO</name>
<dbReference type="EMBL" id="CP139779">
    <property type="protein sequence ID" value="WQB71225.1"/>
    <property type="molecule type" value="Genomic_DNA"/>
</dbReference>
<accession>A0ABZ0VFB8</accession>
<dbReference type="InterPro" id="IPR028973">
    <property type="entry name" value="PhnB-like"/>
</dbReference>
<reference evidence="2 3" key="1">
    <citation type="submission" date="2023-06" db="EMBL/GenBank/DDBJ databases">
        <title>Rock-solubilizing bacteria, Microbacterium invictum, promotes re-establishment of vegetation in rocky wasteland by accelerating rock bio-weathering and reshaping soil bacterial community.</title>
        <authorList>
            <person name="Liu C."/>
        </authorList>
    </citation>
    <scope>NUCLEOTIDE SEQUENCE [LARGE SCALE GENOMIC DNA]</scope>
    <source>
        <strain evidence="2 3">X-18</strain>
    </source>
</reference>
<dbReference type="Pfam" id="PF00903">
    <property type="entry name" value="Glyoxalase"/>
    <property type="match status" value="1"/>
</dbReference>
<dbReference type="SUPFAM" id="SSF54593">
    <property type="entry name" value="Glyoxalase/Bleomycin resistance protein/Dihydroxybiphenyl dioxygenase"/>
    <property type="match status" value="1"/>
</dbReference>
<proteinExistence type="predicted"/>
<dbReference type="PANTHER" id="PTHR33990">
    <property type="entry name" value="PROTEIN YJDN-RELATED"/>
    <property type="match status" value="1"/>
</dbReference>